<comment type="pathway">
    <text evidence="1">Amino-acid biosynthesis; L-isoleucine biosynthesis; 2-oxobutanoate from pyruvate: step 1/3.</text>
</comment>
<proteinExistence type="inferred from homology"/>
<keyword evidence="8" id="KW-0100">Branched-chain amino acid biosynthesis</keyword>
<evidence type="ECO:0000256" key="10">
    <source>
        <dbReference type="RuleBase" id="RU003523"/>
    </source>
</evidence>
<evidence type="ECO:0000256" key="3">
    <source>
        <dbReference type="ARBA" id="ARBA00012973"/>
    </source>
</evidence>
<keyword evidence="6" id="KW-0412">Isoleucine biosynthesis</keyword>
<dbReference type="Gene3D" id="3.20.20.70">
    <property type="entry name" value="Aldolase class I"/>
    <property type="match status" value="2"/>
</dbReference>
<keyword evidence="7 10" id="KW-0808">Transferase</keyword>
<keyword evidence="5" id="KW-0028">Amino-acid biosynthesis</keyword>
<dbReference type="Pfam" id="PF08502">
    <property type="entry name" value="LeuA_dimer"/>
    <property type="match status" value="1"/>
</dbReference>
<dbReference type="GO" id="GO:0003852">
    <property type="term" value="F:2-isopropylmalate synthase activity"/>
    <property type="evidence" value="ECO:0007669"/>
    <property type="project" value="UniProtKB-EC"/>
</dbReference>
<dbReference type="PANTHER" id="PTHR43538:SF1">
    <property type="entry name" value="(R)-CITRAMALATE SYNTHASE"/>
    <property type="match status" value="1"/>
</dbReference>
<dbReference type="InterPro" id="IPR013709">
    <property type="entry name" value="2-isopropylmalate_synth_dimer"/>
</dbReference>
<evidence type="ECO:0000259" key="11">
    <source>
        <dbReference type="PROSITE" id="PS50991"/>
    </source>
</evidence>
<dbReference type="InterPro" id="IPR005675">
    <property type="entry name" value="Citramal_synthase"/>
</dbReference>
<feature type="domain" description="Pyruvate carboxyltransferase" evidence="11">
    <location>
        <begin position="9"/>
        <end position="245"/>
    </location>
</feature>
<dbReference type="GO" id="GO:0043714">
    <property type="term" value="F:(R)-citramalate synthase activity"/>
    <property type="evidence" value="ECO:0007669"/>
    <property type="project" value="UniProtKB-EC"/>
</dbReference>
<reference evidence="12" key="2">
    <citation type="journal article" date="2021" name="Genome Biol. Evol.">
        <title>Developing a high-quality reference genome for a parasitic bivalve with doubly uniparental inheritance (Bivalvia: Unionida).</title>
        <authorList>
            <person name="Smith C.H."/>
        </authorList>
    </citation>
    <scope>NUCLEOTIDE SEQUENCE</scope>
    <source>
        <strain evidence="12">CHS0354</strain>
        <tissue evidence="12">Mantle</tissue>
    </source>
</reference>
<name>A0AAE0S2L1_9BIVA</name>
<reference evidence="12" key="1">
    <citation type="journal article" date="2021" name="Genome Biol. Evol.">
        <title>A High-Quality Reference Genome for a Parasitic Bivalve with Doubly Uniparental Inheritance (Bivalvia: Unionida).</title>
        <authorList>
            <person name="Smith C.H."/>
        </authorList>
    </citation>
    <scope>NUCLEOTIDE SEQUENCE</scope>
    <source>
        <strain evidence="12">CHS0354</strain>
    </source>
</reference>
<dbReference type="AlphaFoldDB" id="A0AAE0S2L1"/>
<dbReference type="InterPro" id="IPR000891">
    <property type="entry name" value="PYR_CT"/>
</dbReference>
<dbReference type="GO" id="GO:0009098">
    <property type="term" value="P:L-leucine biosynthetic process"/>
    <property type="evidence" value="ECO:0007669"/>
    <property type="project" value="InterPro"/>
</dbReference>
<reference evidence="12" key="3">
    <citation type="submission" date="2023-05" db="EMBL/GenBank/DDBJ databases">
        <authorList>
            <person name="Smith C.H."/>
        </authorList>
    </citation>
    <scope>NUCLEOTIDE SEQUENCE</scope>
    <source>
        <strain evidence="12">CHS0354</strain>
        <tissue evidence="12">Mantle</tissue>
    </source>
</reference>
<dbReference type="Pfam" id="PF00682">
    <property type="entry name" value="HMGL-like"/>
    <property type="match status" value="1"/>
</dbReference>
<dbReference type="InterPro" id="IPR054691">
    <property type="entry name" value="LeuA/HCS_post-cat"/>
</dbReference>
<evidence type="ECO:0000256" key="1">
    <source>
        <dbReference type="ARBA" id="ARBA00004743"/>
    </source>
</evidence>
<organism evidence="12 13">
    <name type="scientific">Potamilus streckersoni</name>
    <dbReference type="NCBI Taxonomy" id="2493646"/>
    <lineage>
        <taxon>Eukaryota</taxon>
        <taxon>Metazoa</taxon>
        <taxon>Spiralia</taxon>
        <taxon>Lophotrochozoa</taxon>
        <taxon>Mollusca</taxon>
        <taxon>Bivalvia</taxon>
        <taxon>Autobranchia</taxon>
        <taxon>Heteroconchia</taxon>
        <taxon>Palaeoheterodonta</taxon>
        <taxon>Unionida</taxon>
        <taxon>Unionoidea</taxon>
        <taxon>Unionidae</taxon>
        <taxon>Ambleminae</taxon>
        <taxon>Lampsilini</taxon>
        <taxon>Potamilus</taxon>
    </lineage>
</organism>
<dbReference type="SMART" id="SM00917">
    <property type="entry name" value="LeuA_dimer"/>
    <property type="match status" value="1"/>
</dbReference>
<dbReference type="Proteomes" id="UP001195483">
    <property type="component" value="Unassembled WGS sequence"/>
</dbReference>
<evidence type="ECO:0000313" key="12">
    <source>
        <dbReference type="EMBL" id="KAK3584142.1"/>
    </source>
</evidence>
<evidence type="ECO:0000256" key="8">
    <source>
        <dbReference type="ARBA" id="ARBA00023304"/>
    </source>
</evidence>
<keyword evidence="13" id="KW-1185">Reference proteome</keyword>
<dbReference type="Pfam" id="PF22617">
    <property type="entry name" value="HCS_D2"/>
    <property type="match status" value="1"/>
</dbReference>
<dbReference type="Gene3D" id="3.30.160.270">
    <property type="match status" value="1"/>
</dbReference>
<dbReference type="EMBL" id="JAEAOA010002069">
    <property type="protein sequence ID" value="KAK3584142.1"/>
    <property type="molecule type" value="Genomic_DNA"/>
</dbReference>
<accession>A0AAE0S2L1</accession>
<sequence>MEFLSDRSVLIFDTTLRDGGQSEDVSFSVEDKIEITRQLSDFGMHYIEGGWPGSNPKDEEYFAKIRHEVPRLRAKLTCFGSTRKKGVQCDGDDNIQKLVRSGVPVACIFGKTWDFHVTEGLGTTPAENLDMIADSVALKTLQAAHQAGADFIVLCDTNGGTMPWEVEEMMRKISPHISAKLGIHTHNDSETGVANALTAIRLGAEMVQGTVNGFGERCGNCNLISVIANLQFKMGIGSIPPEKISGLRHISAYIREKANMHENKNQPYTGQSAFAHKGGIHASAVMKFPAMYEHIDPERVGNERRVLVSDMSGISNIKFKLDELDLGFTLSQTELTSVRESVKAKEKAGFVYESADASLHLEILRTVGKLPLYYTLAGYRIIDEKNDLRGDASESISEATIRIISPQNELIHTVAGGDGPVDALSNALKRALVGIYEVVSTVRLTDYKVRILNSDKGTAAMTRVLIQFEAGDLKWETVGVHYDIIRASYMALADAMNYLIYKTSAL</sequence>
<evidence type="ECO:0000256" key="4">
    <source>
        <dbReference type="ARBA" id="ARBA00022325"/>
    </source>
</evidence>
<dbReference type="Gene3D" id="1.10.238.260">
    <property type="match status" value="1"/>
</dbReference>
<evidence type="ECO:0000256" key="9">
    <source>
        <dbReference type="ARBA" id="ARBA00034330"/>
    </source>
</evidence>
<dbReference type="SUPFAM" id="SSF51569">
    <property type="entry name" value="Aldolase"/>
    <property type="match status" value="1"/>
</dbReference>
<dbReference type="SUPFAM" id="SSF110921">
    <property type="entry name" value="2-isopropylmalate synthase LeuA, allosteric (dimerisation) domain"/>
    <property type="match status" value="1"/>
</dbReference>
<evidence type="ECO:0000313" key="13">
    <source>
        <dbReference type="Proteomes" id="UP001195483"/>
    </source>
</evidence>
<comment type="caution">
    <text evidence="12">The sequence shown here is derived from an EMBL/GenBank/DDBJ whole genome shotgun (WGS) entry which is preliminary data.</text>
</comment>
<gene>
    <name evidence="12" type="ORF">CHS0354_035222</name>
</gene>
<protein>
    <recommendedName>
        <fullName evidence="4">(R)-citramalate synthase</fullName>
        <ecNumber evidence="3">2.3.3.13</ecNumber>
        <ecNumber evidence="9">2.3.3.21</ecNumber>
    </recommendedName>
</protein>
<evidence type="ECO:0000256" key="5">
    <source>
        <dbReference type="ARBA" id="ARBA00022605"/>
    </source>
</evidence>
<dbReference type="PROSITE" id="PS50991">
    <property type="entry name" value="PYR_CT"/>
    <property type="match status" value="1"/>
</dbReference>
<evidence type="ECO:0000256" key="7">
    <source>
        <dbReference type="ARBA" id="ARBA00022679"/>
    </source>
</evidence>
<dbReference type="CDD" id="cd07941">
    <property type="entry name" value="DRE_TIM_LeuA3"/>
    <property type="match status" value="1"/>
</dbReference>
<dbReference type="PROSITE" id="PS00815">
    <property type="entry name" value="AIPM_HOMOCIT_SYNTH_1"/>
    <property type="match status" value="1"/>
</dbReference>
<dbReference type="InterPro" id="IPR036230">
    <property type="entry name" value="LeuA_allosteric_dom_sf"/>
</dbReference>
<dbReference type="GO" id="GO:0009097">
    <property type="term" value="P:isoleucine biosynthetic process"/>
    <property type="evidence" value="ECO:0007669"/>
    <property type="project" value="UniProtKB-KW"/>
</dbReference>
<dbReference type="EC" id="2.3.3.21" evidence="9"/>
<evidence type="ECO:0000256" key="2">
    <source>
        <dbReference type="ARBA" id="ARBA00006154"/>
    </source>
</evidence>
<evidence type="ECO:0000256" key="6">
    <source>
        <dbReference type="ARBA" id="ARBA00022624"/>
    </source>
</evidence>
<comment type="similarity">
    <text evidence="2 10">Belongs to the alpha-IPM synthase/homocitrate synthase family.</text>
</comment>
<dbReference type="InterPro" id="IPR013785">
    <property type="entry name" value="Aldolase_TIM"/>
</dbReference>
<dbReference type="InterPro" id="IPR002034">
    <property type="entry name" value="AIPM/Hcit_synth_CS"/>
</dbReference>
<dbReference type="PANTHER" id="PTHR43538">
    <property type="entry name" value="ALPHA-IPM SYNTHASE/HOMOCITRATE SYNTHASE"/>
    <property type="match status" value="1"/>
</dbReference>
<dbReference type="EC" id="2.3.3.13" evidence="3"/>